<organism evidence="2 3">
    <name type="scientific">Bacillus cereus</name>
    <dbReference type="NCBI Taxonomy" id="1396"/>
    <lineage>
        <taxon>Bacteria</taxon>
        <taxon>Bacillati</taxon>
        <taxon>Bacillota</taxon>
        <taxon>Bacilli</taxon>
        <taxon>Bacillales</taxon>
        <taxon>Bacillaceae</taxon>
        <taxon>Bacillus</taxon>
        <taxon>Bacillus cereus group</taxon>
    </lineage>
</organism>
<name>A0A1S9U3M4_BACCE</name>
<evidence type="ECO:0000313" key="3">
    <source>
        <dbReference type="Proteomes" id="UP000191124"/>
    </source>
</evidence>
<proteinExistence type="predicted"/>
<dbReference type="Gene3D" id="1.20.120.450">
    <property type="entry name" value="dinb family like domain"/>
    <property type="match status" value="1"/>
</dbReference>
<dbReference type="InterPro" id="IPR024775">
    <property type="entry name" value="DinB-like"/>
</dbReference>
<accession>A0A1S9U3M4</accession>
<evidence type="ECO:0000259" key="1">
    <source>
        <dbReference type="Pfam" id="PF12867"/>
    </source>
</evidence>
<evidence type="ECO:0000313" key="2">
    <source>
        <dbReference type="EMBL" id="OOR16798.1"/>
    </source>
</evidence>
<comment type="caution">
    <text evidence="2">The sequence shown here is derived from an EMBL/GenBank/DDBJ whole genome shotgun (WGS) entry which is preliminary data.</text>
</comment>
<sequence length="182" mass="22010">MQSIYMTNHFNKIYQQREEFANEIQCFKNKEWERPYKDKWSFGETYYHLYLMVRRFRQLNKLYLPLSRPIAAARKKSPYKTHSKDIYTEYKEKHNKPMKAPFILLPPKGIEGKISFERLIKGLDDETKNLEKMLSKIEDDIAGHIHFPDPIAHNSNLIQSIHLIGIHEKQHFFLYKKYYNLN</sequence>
<dbReference type="Proteomes" id="UP000191124">
    <property type="component" value="Unassembled WGS sequence"/>
</dbReference>
<dbReference type="InterPro" id="IPR034660">
    <property type="entry name" value="DinB/YfiT-like"/>
</dbReference>
<dbReference type="AlphaFoldDB" id="A0A1S9U3M4"/>
<gene>
    <name evidence="2" type="ORF">BW892_28245</name>
</gene>
<dbReference type="Pfam" id="PF12867">
    <property type="entry name" value="DinB_2"/>
    <property type="match status" value="1"/>
</dbReference>
<dbReference type="EMBL" id="MUAL01000155">
    <property type="protein sequence ID" value="OOR16798.1"/>
    <property type="molecule type" value="Genomic_DNA"/>
</dbReference>
<feature type="domain" description="DinB-like" evidence="1">
    <location>
        <begin position="14"/>
        <end position="171"/>
    </location>
</feature>
<reference evidence="2 3" key="1">
    <citation type="submission" date="2017-01" db="EMBL/GenBank/DDBJ databases">
        <title>Bacillus cereus isolates.</title>
        <authorList>
            <person name="Beno S.M."/>
        </authorList>
    </citation>
    <scope>NUCLEOTIDE SEQUENCE [LARGE SCALE GENOMIC DNA]</scope>
    <source>
        <strain evidence="2 3">FSL M7-1219</strain>
    </source>
</reference>
<dbReference type="RefSeq" id="WP_256859948.1">
    <property type="nucleotide sequence ID" value="NZ_MUAL01000155.1"/>
</dbReference>
<protein>
    <recommendedName>
        <fullName evidence="1">DinB-like domain-containing protein</fullName>
    </recommendedName>
</protein>